<dbReference type="SMART" id="SM00382">
    <property type="entry name" value="AAA"/>
    <property type="match status" value="1"/>
</dbReference>
<organism evidence="2 3">
    <name type="scientific">Methylomarinum roseum</name>
    <dbReference type="NCBI Taxonomy" id="3067653"/>
    <lineage>
        <taxon>Bacteria</taxon>
        <taxon>Pseudomonadati</taxon>
        <taxon>Pseudomonadota</taxon>
        <taxon>Gammaproteobacteria</taxon>
        <taxon>Methylococcales</taxon>
        <taxon>Methylococcaceae</taxon>
        <taxon>Methylomarinum</taxon>
    </lineage>
</organism>
<keyword evidence="3" id="KW-1185">Reference proteome</keyword>
<feature type="domain" description="AAA+ ATPase" evidence="1">
    <location>
        <begin position="152"/>
        <end position="343"/>
    </location>
</feature>
<dbReference type="InterPro" id="IPR027417">
    <property type="entry name" value="P-loop_NTPase"/>
</dbReference>
<protein>
    <recommendedName>
        <fullName evidence="1">AAA+ ATPase domain-containing protein</fullName>
    </recommendedName>
</protein>
<sequence length="429" mass="48703">MPIYNSIAPRPRNPAETGLSEEFVRDLLCKHLYFNGVMDLHQLTESIKLSGTLLEQALDFLRKEHKVEVLAPVKGNSERYNLTDKGKVEALSASNKSGYVGPAPVPLEQYNRVVASQSVQNCKITHDQVQAQFKEVTINPRLLDQLGSAMHSGRAIMIYGHAGTGKTYICKQLTKLLGESILIPYAITIGESVIQMFDPVVHFPIKKESTSTSALLHEGHDPRYVECERPVAISGGELTLDMLEIDHNRNTRLSTAPLQLKANNGMYIIDDLGRQRVSPLELFNRWIVPLEEKHDYLSLDTGKRVQFPFDVILIFSSNINPVDLADEAFLRRLGYKIKFSPVSESEYREIWHQYMQELNVACSDDLLARLFARYRQDNKPMLPCHPRDLLGIVKDQCQYVGDENMATAERLDIAWDTYFINLENARVDI</sequence>
<evidence type="ECO:0000259" key="1">
    <source>
        <dbReference type="SMART" id="SM00382"/>
    </source>
</evidence>
<dbReference type="RefSeq" id="WP_305907139.1">
    <property type="nucleotide sequence ID" value="NZ_CP157743.1"/>
</dbReference>
<dbReference type="SUPFAM" id="SSF52540">
    <property type="entry name" value="P-loop containing nucleoside triphosphate hydrolases"/>
    <property type="match status" value="1"/>
</dbReference>
<dbReference type="EMBL" id="CP157743">
    <property type="protein sequence ID" value="XBS20135.1"/>
    <property type="molecule type" value="Genomic_DNA"/>
</dbReference>
<evidence type="ECO:0000313" key="3">
    <source>
        <dbReference type="Proteomes" id="UP001225378"/>
    </source>
</evidence>
<dbReference type="Gene3D" id="3.40.50.300">
    <property type="entry name" value="P-loop containing nucleotide triphosphate hydrolases"/>
    <property type="match status" value="1"/>
</dbReference>
<accession>A0AAU7NT58</accession>
<dbReference type="AlphaFoldDB" id="A0AAU7NT58"/>
<dbReference type="Proteomes" id="UP001225378">
    <property type="component" value="Chromosome"/>
</dbReference>
<evidence type="ECO:0000313" key="2">
    <source>
        <dbReference type="EMBL" id="XBS20135.1"/>
    </source>
</evidence>
<gene>
    <name evidence="2" type="ORF">Q9L42_017530</name>
</gene>
<name>A0AAU7NT58_9GAMM</name>
<dbReference type="InterPro" id="IPR003593">
    <property type="entry name" value="AAA+_ATPase"/>
</dbReference>
<dbReference type="KEGG" id="mech:Q9L42_017530"/>
<reference evidence="2 3" key="1">
    <citation type="journal article" date="2024" name="Microbiology">
        <title>Methylomarinum rosea sp. nov., a novel halophilic methanotrophic bacterium from the hypersaline Lake Elton.</title>
        <authorList>
            <person name="Suleimanov R.Z."/>
            <person name="Oshkin I.Y."/>
            <person name="Danilova O.V."/>
            <person name="Suzina N.E."/>
            <person name="Dedysh S.N."/>
        </authorList>
    </citation>
    <scope>NUCLEOTIDE SEQUENCE [LARGE SCALE GENOMIC DNA]</scope>
    <source>
        <strain evidence="2 3">Ch1-1</strain>
    </source>
</reference>
<proteinExistence type="predicted"/>